<evidence type="ECO:0000313" key="3">
    <source>
        <dbReference type="Proteomes" id="UP000193920"/>
    </source>
</evidence>
<proteinExistence type="predicted"/>
<feature type="compositionally biased region" description="Low complexity" evidence="1">
    <location>
        <begin position="1"/>
        <end position="10"/>
    </location>
</feature>
<accession>A0A1Y2DBJ2</accession>
<evidence type="ECO:0000313" key="2">
    <source>
        <dbReference type="EMBL" id="ORY56486.1"/>
    </source>
</evidence>
<reference evidence="2 3" key="1">
    <citation type="submission" date="2016-08" db="EMBL/GenBank/DDBJ databases">
        <title>A Parts List for Fungal Cellulosomes Revealed by Comparative Genomics.</title>
        <authorList>
            <consortium name="DOE Joint Genome Institute"/>
            <person name="Haitjema C.H."/>
            <person name="Gilmore S.P."/>
            <person name="Henske J.K."/>
            <person name="Solomon K.V."/>
            <person name="De Groot R."/>
            <person name="Kuo A."/>
            <person name="Mondo S.J."/>
            <person name="Salamov A.A."/>
            <person name="Labutti K."/>
            <person name="Zhao Z."/>
            <person name="Chiniquy J."/>
            <person name="Barry K."/>
            <person name="Brewer H.M."/>
            <person name="Purvine S.O."/>
            <person name="Wright A.T."/>
            <person name="Boxma B."/>
            <person name="Van Alen T."/>
            <person name="Hackstein J.H."/>
            <person name="Baker S.E."/>
            <person name="Grigoriev I.V."/>
            <person name="O'Malley M.A."/>
        </authorList>
    </citation>
    <scope>NUCLEOTIDE SEQUENCE [LARGE SCALE GENOMIC DNA]</scope>
    <source>
        <strain evidence="2 3">G1</strain>
    </source>
</reference>
<evidence type="ECO:0000256" key="1">
    <source>
        <dbReference type="SAM" id="MobiDB-lite"/>
    </source>
</evidence>
<feature type="region of interest" description="Disordered" evidence="1">
    <location>
        <begin position="1"/>
        <end position="23"/>
    </location>
</feature>
<feature type="region of interest" description="Disordered" evidence="1">
    <location>
        <begin position="147"/>
        <end position="176"/>
    </location>
</feature>
<gene>
    <name evidence="2" type="ORF">LY90DRAFT_506738</name>
</gene>
<keyword evidence="3" id="KW-1185">Reference proteome</keyword>
<protein>
    <submittedName>
        <fullName evidence="2">Uncharacterized protein</fullName>
    </submittedName>
</protein>
<feature type="compositionally biased region" description="Basic and acidic residues" evidence="1">
    <location>
        <begin position="160"/>
        <end position="176"/>
    </location>
</feature>
<dbReference type="EMBL" id="MCOG01000073">
    <property type="protein sequence ID" value="ORY56486.1"/>
    <property type="molecule type" value="Genomic_DNA"/>
</dbReference>
<sequence>MPKASSSSNNNKKEGKETKPRVPKLNEQYEEFIRILYEEIKENEKLLKKFKEVSLNNDVLFDKLKQEFDSSKKEIKKKEKKIEKQKKEISNLTEVNSKLKGDIKEKDKTISNLTEINQTLIISNENSNRLIEELNRKIAILEDKLKNSENDNSNNNNNNDDDKKKDEDNKLNDAENKDDSIQSIYLNKCGLSILEQCDHENFDDCGNSSGSKNSSGSESSSHEEDNTSVDLAMIQLECGCYFHIDCLNTFKTIYKLKMGKEPERNYCPVCNLDKAF</sequence>
<dbReference type="AlphaFoldDB" id="A0A1Y2DBJ2"/>
<feature type="compositionally biased region" description="Basic and acidic residues" evidence="1">
    <location>
        <begin position="11"/>
        <end position="20"/>
    </location>
</feature>
<dbReference type="Proteomes" id="UP000193920">
    <property type="component" value="Unassembled WGS sequence"/>
</dbReference>
<comment type="caution">
    <text evidence="2">The sequence shown here is derived from an EMBL/GenBank/DDBJ whole genome shotgun (WGS) entry which is preliminary data.</text>
</comment>
<name>A0A1Y2DBJ2_9FUNG</name>
<organism evidence="2 3">
    <name type="scientific">Neocallimastix californiae</name>
    <dbReference type="NCBI Taxonomy" id="1754190"/>
    <lineage>
        <taxon>Eukaryota</taxon>
        <taxon>Fungi</taxon>
        <taxon>Fungi incertae sedis</taxon>
        <taxon>Chytridiomycota</taxon>
        <taxon>Chytridiomycota incertae sedis</taxon>
        <taxon>Neocallimastigomycetes</taxon>
        <taxon>Neocallimastigales</taxon>
        <taxon>Neocallimastigaceae</taxon>
        <taxon>Neocallimastix</taxon>
    </lineage>
</organism>